<proteinExistence type="predicted"/>
<name>A0A1S2VKS6_9BACT</name>
<evidence type="ECO:0000313" key="3">
    <source>
        <dbReference type="Proteomes" id="UP000181790"/>
    </source>
</evidence>
<feature type="domain" description="Type I restriction enzyme R protein N-terminal" evidence="1">
    <location>
        <begin position="35"/>
        <end position="144"/>
    </location>
</feature>
<keyword evidence="3" id="KW-1185">Reference proteome</keyword>
<keyword evidence="2" id="KW-0255">Endonuclease</keyword>
<protein>
    <submittedName>
        <fullName evidence="2">Restriction endonuclease subunit R</fullName>
    </submittedName>
</protein>
<dbReference type="AlphaFoldDB" id="A0A1S2VKS6"/>
<accession>A0A1S2VKS6</accession>
<organism evidence="2 3">
    <name type="scientific">Arsenicibacter rosenii</name>
    <dbReference type="NCBI Taxonomy" id="1750698"/>
    <lineage>
        <taxon>Bacteria</taxon>
        <taxon>Pseudomonadati</taxon>
        <taxon>Bacteroidota</taxon>
        <taxon>Cytophagia</taxon>
        <taxon>Cytophagales</taxon>
        <taxon>Spirosomataceae</taxon>
        <taxon>Arsenicibacter</taxon>
    </lineage>
</organism>
<dbReference type="EMBL" id="MORL01000004">
    <property type="protein sequence ID" value="OIN59364.1"/>
    <property type="molecule type" value="Genomic_DNA"/>
</dbReference>
<comment type="caution">
    <text evidence="2">The sequence shown here is derived from an EMBL/GenBank/DDBJ whole genome shotgun (WGS) entry which is preliminary data.</text>
</comment>
<dbReference type="Pfam" id="PF13588">
    <property type="entry name" value="HSDR_N_2"/>
    <property type="match status" value="1"/>
</dbReference>
<dbReference type="InterPro" id="IPR029464">
    <property type="entry name" value="HSDR_N"/>
</dbReference>
<reference evidence="2 3" key="1">
    <citation type="submission" date="2016-10" db="EMBL/GenBank/DDBJ databases">
        <title>Arsenicibacter rosenii gen. nov., sp. nov., an efficient arsenic-methylating bacterium isolated from an arsenic-contaminated paddy soil.</title>
        <authorList>
            <person name="Huang K."/>
        </authorList>
    </citation>
    <scope>NUCLEOTIDE SEQUENCE [LARGE SCALE GENOMIC DNA]</scope>
    <source>
        <strain evidence="2 3">SM-1</strain>
    </source>
</reference>
<dbReference type="OrthoDB" id="9790377at2"/>
<gene>
    <name evidence="2" type="ORF">BLX24_10320</name>
</gene>
<evidence type="ECO:0000313" key="2">
    <source>
        <dbReference type="EMBL" id="OIN59364.1"/>
    </source>
</evidence>
<dbReference type="GO" id="GO:0004519">
    <property type="term" value="F:endonuclease activity"/>
    <property type="evidence" value="ECO:0007669"/>
    <property type="project" value="UniProtKB-KW"/>
</dbReference>
<keyword evidence="2" id="KW-0540">Nuclease</keyword>
<dbReference type="RefSeq" id="WP_071503047.1">
    <property type="nucleotide sequence ID" value="NZ_MORL01000004.1"/>
</dbReference>
<evidence type="ECO:0000259" key="1">
    <source>
        <dbReference type="Pfam" id="PF13588"/>
    </source>
</evidence>
<sequence length="148" mass="17296">MYDINLPSFDCKLKQIDGKPYIFDQLRRKHIRLTPEEWVRQHVINLLVNHYRYPKTLIRCEGGLTLNKLQKRTDLVTFDRQGKPFLLVECKAPHIALTQSVFDQIGRYNLIHKAPFLVITNGNTHYCCAIDFDTDAVSYLDDFPAFPV</sequence>
<dbReference type="Proteomes" id="UP000181790">
    <property type="component" value="Unassembled WGS sequence"/>
</dbReference>
<keyword evidence="2" id="KW-0378">Hydrolase</keyword>
<dbReference type="Gene3D" id="3.90.1570.30">
    <property type="match status" value="1"/>
</dbReference>